<name>A0A354Z159_9FIRM</name>
<proteinExistence type="predicted"/>
<gene>
    <name evidence="2" type="ORF">DDZ44_09705</name>
</gene>
<evidence type="ECO:0000259" key="1">
    <source>
        <dbReference type="Pfam" id="PF16107"/>
    </source>
</evidence>
<feature type="domain" description="DUF4825" evidence="1">
    <location>
        <begin position="189"/>
        <end position="280"/>
    </location>
</feature>
<dbReference type="EMBL" id="DNZF01000210">
    <property type="protein sequence ID" value="HBK54197.1"/>
    <property type="molecule type" value="Genomic_DNA"/>
</dbReference>
<protein>
    <submittedName>
        <fullName evidence="2">DUF4825 domain-containing protein</fullName>
    </submittedName>
</protein>
<accession>A0A354Z159</accession>
<dbReference type="STRING" id="378794.GCA_001570625_02796"/>
<organism evidence="2 3">
    <name type="scientific">Syntrophomonas wolfei</name>
    <dbReference type="NCBI Taxonomy" id="863"/>
    <lineage>
        <taxon>Bacteria</taxon>
        <taxon>Bacillati</taxon>
        <taxon>Bacillota</taxon>
        <taxon>Clostridia</taxon>
        <taxon>Eubacteriales</taxon>
        <taxon>Syntrophomonadaceae</taxon>
        <taxon>Syntrophomonas</taxon>
    </lineage>
</organism>
<dbReference type="InterPro" id="IPR032250">
    <property type="entry name" value="DUF4825"/>
</dbReference>
<dbReference type="RefSeq" id="WP_061215192.1">
    <property type="nucleotide sequence ID" value="NZ_DCDX01000045.1"/>
</dbReference>
<comment type="caution">
    <text evidence="2">The sequence shown here is derived from an EMBL/GenBank/DDBJ whole genome shotgun (WGS) entry which is preliminary data.</text>
</comment>
<dbReference type="Pfam" id="PF16107">
    <property type="entry name" value="DUF4825"/>
    <property type="match status" value="1"/>
</dbReference>
<dbReference type="Proteomes" id="UP000263273">
    <property type="component" value="Unassembled WGS sequence"/>
</dbReference>
<sequence>MKNKLLKDVIVPKNRGIIVLCLIIILVITSAGIIGCNKTVPNQTTQPALDETGDEINTELAGKTTNKTETTKEKSIDAYNDSKGYKAVMNSGVGFDIYIPQKERENNQSFFDNLNKQSRLNGYDFSAYLDKPLRYTAMAINSDDSTKDITFLCHDEQIVGVWIDASNKEHLEVRRKLLQYNFVYDAEELLQYKSNYAGDNSNVVHLMYSLPYVNGIKPVGCELQTDSEPYGLIINCQGYGTKERASLPYFKNAAVIFSLIENVGIVTFNIETNDGKIAFTYTRAQIDNYFKKDIRKHSKNKADFAGFIMEVQDASEIGL</sequence>
<reference evidence="2 3" key="1">
    <citation type="journal article" date="2018" name="Nat. Biotechnol.">
        <title>A standardized bacterial taxonomy based on genome phylogeny substantially revises the tree of life.</title>
        <authorList>
            <person name="Parks D.H."/>
            <person name="Chuvochina M."/>
            <person name="Waite D.W."/>
            <person name="Rinke C."/>
            <person name="Skarshewski A."/>
            <person name="Chaumeil P.A."/>
            <person name="Hugenholtz P."/>
        </authorList>
    </citation>
    <scope>NUCLEOTIDE SEQUENCE [LARGE SCALE GENOMIC DNA]</scope>
    <source>
        <strain evidence="2">UBA10948</strain>
    </source>
</reference>
<evidence type="ECO:0000313" key="3">
    <source>
        <dbReference type="Proteomes" id="UP000263273"/>
    </source>
</evidence>
<evidence type="ECO:0000313" key="2">
    <source>
        <dbReference type="EMBL" id="HBK54197.1"/>
    </source>
</evidence>
<dbReference type="AlphaFoldDB" id="A0A354Z159"/>